<dbReference type="InterPro" id="IPR012337">
    <property type="entry name" value="RNaseH-like_sf"/>
</dbReference>
<sequence length="197" mass="21072">MTLPLFPSTPAAGLPAARPAAVTRPLVIGLDLSLTCTGVAGEGWTDHIRTKLRGDARLGYLEAQVASFIRQANLVVMEGPSYGHAALAGHEDLAGLRVLVRRYCWRRSIPYAVIPPSNLKLYAAGRGNAIKGEIRSAIADRYGIHTEGAARYDEADAYAALAAGMHWLGYPLAPVPERNAKALDGCAWPEHPPVVAR</sequence>
<reference evidence="1" key="1">
    <citation type="submission" date="2024-05" db="EMBL/GenBank/DDBJ databases">
        <title>Whole genome shotgun sequence of Streptomyces violascens NBRC 12920.</title>
        <authorList>
            <person name="Komaki H."/>
            <person name="Tamura T."/>
        </authorList>
    </citation>
    <scope>NUCLEOTIDE SEQUENCE</scope>
    <source>
        <strain evidence="1">NBRC 12920</strain>
    </source>
</reference>
<comment type="caution">
    <text evidence="1">The sequence shown here is derived from an EMBL/GenBank/DDBJ whole genome shotgun (WGS) entry which is preliminary data.</text>
</comment>
<dbReference type="EMBL" id="BNDY01000017">
    <property type="protein sequence ID" value="GHI41876.1"/>
    <property type="molecule type" value="Genomic_DNA"/>
</dbReference>
<gene>
    <name evidence="1" type="ORF">Sviol_62840</name>
</gene>
<keyword evidence="2" id="KW-1185">Reference proteome</keyword>
<evidence type="ECO:0000313" key="1">
    <source>
        <dbReference type="EMBL" id="GHI41876.1"/>
    </source>
</evidence>
<proteinExistence type="predicted"/>
<evidence type="ECO:0000313" key="2">
    <source>
        <dbReference type="Proteomes" id="UP001050808"/>
    </source>
</evidence>
<dbReference type="SUPFAM" id="SSF53098">
    <property type="entry name" value="Ribonuclease H-like"/>
    <property type="match status" value="1"/>
</dbReference>
<protein>
    <submittedName>
        <fullName evidence="1">Uncharacterized protein</fullName>
    </submittedName>
</protein>
<dbReference type="RefSeq" id="WP_189963361.1">
    <property type="nucleotide sequence ID" value="NZ_BMUA01000008.1"/>
</dbReference>
<dbReference type="Proteomes" id="UP001050808">
    <property type="component" value="Unassembled WGS sequence"/>
</dbReference>
<dbReference type="Gene3D" id="3.30.420.10">
    <property type="entry name" value="Ribonuclease H-like superfamily/Ribonuclease H"/>
    <property type="match status" value="1"/>
</dbReference>
<accession>A0ABQ3QX66</accession>
<dbReference type="InterPro" id="IPR036397">
    <property type="entry name" value="RNaseH_sf"/>
</dbReference>
<name>A0ABQ3QX66_9ACTN</name>
<organism evidence="1 2">
    <name type="scientific">Streptomyces violascens</name>
    <dbReference type="NCBI Taxonomy" id="67381"/>
    <lineage>
        <taxon>Bacteria</taxon>
        <taxon>Bacillati</taxon>
        <taxon>Actinomycetota</taxon>
        <taxon>Actinomycetes</taxon>
        <taxon>Kitasatosporales</taxon>
        <taxon>Streptomycetaceae</taxon>
        <taxon>Streptomyces</taxon>
    </lineage>
</organism>